<dbReference type="Proteomes" id="UP000694044">
    <property type="component" value="Unassembled WGS sequence"/>
</dbReference>
<feature type="domain" description="PDZ" evidence="3">
    <location>
        <begin position="736"/>
        <end position="821"/>
    </location>
</feature>
<protein>
    <submittedName>
        <fullName evidence="4">Kinase suppressor of Ras 2</fullName>
    </submittedName>
</protein>
<gene>
    <name evidence="4" type="primary">KSR2_4</name>
    <name evidence="4" type="ORF">PHYPSEUDO_007677</name>
</gene>
<proteinExistence type="predicted"/>
<dbReference type="InterPro" id="IPR051681">
    <property type="entry name" value="Ser/Thr_Kinases-Pseudokinases"/>
</dbReference>
<dbReference type="GO" id="GO:0005524">
    <property type="term" value="F:ATP binding"/>
    <property type="evidence" value="ECO:0007669"/>
    <property type="project" value="InterPro"/>
</dbReference>
<evidence type="ECO:0000259" key="2">
    <source>
        <dbReference type="PROSITE" id="PS50011"/>
    </source>
</evidence>
<accession>A0A8T1VG67</accession>
<evidence type="ECO:0000259" key="3">
    <source>
        <dbReference type="PROSITE" id="PS50106"/>
    </source>
</evidence>
<dbReference type="CDD" id="cd00136">
    <property type="entry name" value="PDZ_canonical"/>
    <property type="match status" value="1"/>
</dbReference>
<name>A0A8T1VG67_9STRA</name>
<dbReference type="InterPro" id="IPR001245">
    <property type="entry name" value="Ser-Thr/Tyr_kinase_cat_dom"/>
</dbReference>
<evidence type="ECO:0000256" key="1">
    <source>
        <dbReference type="SAM" id="MobiDB-lite"/>
    </source>
</evidence>
<feature type="region of interest" description="Disordered" evidence="1">
    <location>
        <begin position="1078"/>
        <end position="1103"/>
    </location>
</feature>
<comment type="caution">
    <text evidence="4">The sequence shown here is derived from an EMBL/GenBank/DDBJ whole genome shotgun (WGS) entry which is preliminary data.</text>
</comment>
<dbReference type="PROSITE" id="PS00109">
    <property type="entry name" value="PROTEIN_KINASE_TYR"/>
    <property type="match status" value="1"/>
</dbReference>
<dbReference type="PROSITE" id="PS50011">
    <property type="entry name" value="PROTEIN_KINASE_DOM"/>
    <property type="match status" value="1"/>
</dbReference>
<keyword evidence="4" id="KW-0418">Kinase</keyword>
<dbReference type="GO" id="GO:0004674">
    <property type="term" value="F:protein serine/threonine kinase activity"/>
    <property type="evidence" value="ECO:0007669"/>
    <property type="project" value="TreeGrafter"/>
</dbReference>
<dbReference type="InterPro" id="IPR008266">
    <property type="entry name" value="Tyr_kinase_AS"/>
</dbReference>
<sequence length="1121" mass="122940">MTRLCELHIAQQLQDQPQPVDSPHTDIPTRTAHSLTGLSYGRISRSSTRSIFQDSASHAQTVPPVPPPVSPAWLACAPSICRPLVRLFPLSADDAAGQSARLPFHNGIHAQTLTVRGAAMEPALMAMQTLCERSWELRPLCETLLGRLVAICGYTDHFRQQEPAPTDSKPAEADLQWPKQVDAALSRFTLLLESLVATDSAVFRLAVAPSPVRELRSLHMWLDASFRGLHAEHVDPSATWAQKWEEKLERVEQALQLAARVQVDAAAERSANEQLEMIAVVKFAFKQVQDVTRRSKKKKLSPSYAGSNDGAAEVQKEAGAELFPDHEESLRVLFRRLVRVCGVQVPVLPSWFLSPAEVALHATTCYRGGPQCQITSASWMRSRGQRKSGVQQLLIKQLVIGNGADATSALTQAVEAVQRETELLRDVVCHPHVLQLAGASTFGSHPFLAFVSPWAAPELGSATVTSLEDYLNLSVDHRRQLFRLLAQAATGLQSLHEASLIHGDLCCANILVGDDGQAKLANLRSFSLSRGPSEEGSTSTTAHYWGSLRWQAPELLKDEPKADLASDMYAFGMTLVEALSEELPWGFMADEEVRERVLAGKMPSPPVGVEENVWSLVEAMCDPDQAARPDINTVVEELQALAEEERVRDGDDKSFEDATTPALPLHRVSSADYLNRVAASPFVTPVSNALNVPEMVRRQSSPTGHPPAKQPTAIGIPVRDLPVSPQHIEPASPTATVSVVELRQKWLGVKINSIGNRVVVSKFLRAESGAAGEIEASGRVERGDIIVAINGQSVRGLDRLQIGAIVQSSPRPLEISFKRDPQLLTDSFRFRGLPMDPRWRDRGSALPLPGPLSHMLTTSREEGNFENEAGSAADPFSVEMWFSLAEHGDTFLGGILLGAQDLPFQETSDASGWPYVHQQLLSIDPMGNLWCSFLNRPTPICVARELSPNHWYHLVVTYGGDAGSDCTNFSRNDQPEQLLLVYLNGEQRVSDAGPLLADWGKLRHVNVGSGCISGLAPAKPEPHFSGWFGFSGLVFDTRVWRRKELTSAQVQLLFRGSSDFIDDASYSLRRDLLGEAVDQSTDQTRRRRRSSSARAAKLQGPPFAELVRTTRPRQVGAQVYS</sequence>
<dbReference type="InterPro" id="IPR001478">
    <property type="entry name" value="PDZ"/>
</dbReference>
<dbReference type="InterPro" id="IPR000719">
    <property type="entry name" value="Prot_kinase_dom"/>
</dbReference>
<dbReference type="SMART" id="SM00228">
    <property type="entry name" value="PDZ"/>
    <property type="match status" value="1"/>
</dbReference>
<keyword evidence="4" id="KW-0808">Transferase</keyword>
<dbReference type="OrthoDB" id="346907at2759"/>
<keyword evidence="5" id="KW-1185">Reference proteome</keyword>
<organism evidence="4 5">
    <name type="scientific">Phytophthora pseudosyringae</name>
    <dbReference type="NCBI Taxonomy" id="221518"/>
    <lineage>
        <taxon>Eukaryota</taxon>
        <taxon>Sar</taxon>
        <taxon>Stramenopiles</taxon>
        <taxon>Oomycota</taxon>
        <taxon>Peronosporomycetes</taxon>
        <taxon>Peronosporales</taxon>
        <taxon>Peronosporaceae</taxon>
        <taxon>Phytophthora</taxon>
    </lineage>
</organism>
<dbReference type="Pfam" id="PF07714">
    <property type="entry name" value="PK_Tyr_Ser-Thr"/>
    <property type="match status" value="1"/>
</dbReference>
<dbReference type="PANTHER" id="PTHR44329:SF214">
    <property type="entry name" value="PROTEIN KINASE DOMAIN-CONTAINING PROTEIN"/>
    <property type="match status" value="1"/>
</dbReference>
<dbReference type="AlphaFoldDB" id="A0A8T1VG67"/>
<dbReference type="PROSITE" id="PS50106">
    <property type="entry name" value="PDZ"/>
    <property type="match status" value="1"/>
</dbReference>
<dbReference type="PANTHER" id="PTHR44329">
    <property type="entry name" value="SERINE/THREONINE-PROTEIN KINASE TNNI3K-RELATED"/>
    <property type="match status" value="1"/>
</dbReference>
<evidence type="ECO:0000313" key="4">
    <source>
        <dbReference type="EMBL" id="KAG7380165.1"/>
    </source>
</evidence>
<reference evidence="4" key="1">
    <citation type="submission" date="2021-02" db="EMBL/GenBank/DDBJ databases">
        <authorList>
            <person name="Palmer J.M."/>
        </authorList>
    </citation>
    <scope>NUCLEOTIDE SEQUENCE</scope>
    <source>
        <strain evidence="4">SCRP734</strain>
    </source>
</reference>
<feature type="region of interest" description="Disordered" evidence="1">
    <location>
        <begin position="13"/>
        <end position="33"/>
    </location>
</feature>
<evidence type="ECO:0000313" key="5">
    <source>
        <dbReference type="Proteomes" id="UP000694044"/>
    </source>
</evidence>
<feature type="domain" description="Protein kinase" evidence="2">
    <location>
        <begin position="360"/>
        <end position="641"/>
    </location>
</feature>
<dbReference type="EMBL" id="JAGDFM010000308">
    <property type="protein sequence ID" value="KAG7380165.1"/>
    <property type="molecule type" value="Genomic_DNA"/>
</dbReference>